<evidence type="ECO:0000313" key="4">
    <source>
        <dbReference type="Proteomes" id="UP000198221"/>
    </source>
</evidence>
<dbReference type="PROSITE" id="PS51257">
    <property type="entry name" value="PROKAR_LIPOPROTEIN"/>
    <property type="match status" value="1"/>
</dbReference>
<gene>
    <name evidence="3" type="ORF">GA0070613_1291</name>
</gene>
<sequence>MFTRTIARRAGLAGATALAALALAACGDADHSTSGSGHGMPGMGGTGAPTVGASASFGEADLMFARMMIPHHQQAVEMSELADSRAADPEVKRLAGQIRAAQAPEIATMTGWLAAWGRPVPSAGAGHGMPGMDHGMPGMMSDADLAKLAAASGVDFDRQFLTMMIAHHEGAITMAQEETAKGVNPEAKALARRIVTTQRGEIDTMNKILDRL</sequence>
<dbReference type="PANTHER" id="PTHR36933:SF1">
    <property type="entry name" value="SLL0788 PROTEIN"/>
    <property type="match status" value="1"/>
</dbReference>
<evidence type="ECO:0000259" key="2">
    <source>
        <dbReference type="Pfam" id="PF03713"/>
    </source>
</evidence>
<dbReference type="Pfam" id="PF03713">
    <property type="entry name" value="DUF305"/>
    <property type="match status" value="1"/>
</dbReference>
<reference evidence="4" key="1">
    <citation type="submission" date="2016-06" db="EMBL/GenBank/DDBJ databases">
        <authorList>
            <person name="Varghese N."/>
            <person name="Submissions Spin"/>
        </authorList>
    </citation>
    <scope>NUCLEOTIDE SEQUENCE [LARGE SCALE GENOMIC DNA]</scope>
    <source>
        <strain evidence="4">DSM 43819</strain>
    </source>
</reference>
<evidence type="ECO:0000256" key="1">
    <source>
        <dbReference type="SAM" id="SignalP"/>
    </source>
</evidence>
<protein>
    <submittedName>
        <fullName evidence="3">Uncharacterized conserved protein, DUF305 family</fullName>
    </submittedName>
</protein>
<dbReference type="PANTHER" id="PTHR36933">
    <property type="entry name" value="SLL0788 PROTEIN"/>
    <property type="match status" value="1"/>
</dbReference>
<proteinExistence type="predicted"/>
<dbReference type="OrthoDB" id="26872at2"/>
<feature type="domain" description="DUF305" evidence="2">
    <location>
        <begin position="61"/>
        <end position="209"/>
    </location>
</feature>
<accession>A0A1C5HHJ2</accession>
<dbReference type="Gene3D" id="1.20.1260.10">
    <property type="match status" value="1"/>
</dbReference>
<dbReference type="AlphaFoldDB" id="A0A1C5HHJ2"/>
<feature type="chain" id="PRO_5039728579" evidence="1">
    <location>
        <begin position="25"/>
        <end position="212"/>
    </location>
</feature>
<evidence type="ECO:0000313" key="3">
    <source>
        <dbReference type="EMBL" id="SCG45011.1"/>
    </source>
</evidence>
<organism evidence="3 4">
    <name type="scientific">Micromonospora inositola</name>
    <dbReference type="NCBI Taxonomy" id="47865"/>
    <lineage>
        <taxon>Bacteria</taxon>
        <taxon>Bacillati</taxon>
        <taxon>Actinomycetota</taxon>
        <taxon>Actinomycetes</taxon>
        <taxon>Micromonosporales</taxon>
        <taxon>Micromonosporaceae</taxon>
        <taxon>Micromonospora</taxon>
    </lineage>
</organism>
<dbReference type="Proteomes" id="UP000198221">
    <property type="component" value="Chromosome I"/>
</dbReference>
<dbReference type="InterPro" id="IPR012347">
    <property type="entry name" value="Ferritin-like"/>
</dbReference>
<dbReference type="InterPro" id="IPR005183">
    <property type="entry name" value="DUF305_CopM-like"/>
</dbReference>
<name>A0A1C5HHJ2_9ACTN</name>
<feature type="signal peptide" evidence="1">
    <location>
        <begin position="1"/>
        <end position="24"/>
    </location>
</feature>
<dbReference type="RefSeq" id="WP_089011433.1">
    <property type="nucleotide sequence ID" value="NZ_LT607754.1"/>
</dbReference>
<keyword evidence="1" id="KW-0732">Signal</keyword>
<keyword evidence="4" id="KW-1185">Reference proteome</keyword>
<dbReference type="EMBL" id="LT607754">
    <property type="protein sequence ID" value="SCG45011.1"/>
    <property type="molecule type" value="Genomic_DNA"/>
</dbReference>